<evidence type="ECO:0000259" key="6">
    <source>
        <dbReference type="Pfam" id="PF25954"/>
    </source>
</evidence>
<dbReference type="InterPro" id="IPR058792">
    <property type="entry name" value="Beta-barrel_RND_2"/>
</dbReference>
<gene>
    <name evidence="7" type="ORF">NIASO_14610</name>
</gene>
<feature type="compositionally biased region" description="Polar residues" evidence="3">
    <location>
        <begin position="317"/>
        <end position="331"/>
    </location>
</feature>
<dbReference type="STRING" id="929713.NIASO_14610"/>
<organism evidence="7 8">
    <name type="scientific">Niabella soli DSM 19437</name>
    <dbReference type="NCBI Taxonomy" id="929713"/>
    <lineage>
        <taxon>Bacteria</taxon>
        <taxon>Pseudomonadati</taxon>
        <taxon>Bacteroidota</taxon>
        <taxon>Chitinophagia</taxon>
        <taxon>Chitinophagales</taxon>
        <taxon>Chitinophagaceae</taxon>
        <taxon>Niabella</taxon>
    </lineage>
</organism>
<feature type="compositionally biased region" description="Polar residues" evidence="3">
    <location>
        <begin position="388"/>
        <end position="397"/>
    </location>
</feature>
<dbReference type="OrthoDB" id="9809068at2"/>
<dbReference type="Pfam" id="PF25876">
    <property type="entry name" value="HH_MFP_RND"/>
    <property type="match status" value="1"/>
</dbReference>
<dbReference type="InterPro" id="IPR058624">
    <property type="entry name" value="MdtA-like_HH"/>
</dbReference>
<evidence type="ECO:0000313" key="8">
    <source>
        <dbReference type="Proteomes" id="UP000003586"/>
    </source>
</evidence>
<dbReference type="AlphaFoldDB" id="W0EZ56"/>
<feature type="domain" description="CusB-like beta-barrel" evidence="6">
    <location>
        <begin position="211"/>
        <end position="286"/>
    </location>
</feature>
<dbReference type="KEGG" id="nso:NIASO_14610"/>
<feature type="domain" description="Multidrug resistance protein MdtA-like barrel-sandwich hybrid" evidence="5">
    <location>
        <begin position="60"/>
        <end position="197"/>
    </location>
</feature>
<dbReference type="Gene3D" id="2.40.30.170">
    <property type="match status" value="1"/>
</dbReference>
<evidence type="ECO:0000259" key="5">
    <source>
        <dbReference type="Pfam" id="PF25917"/>
    </source>
</evidence>
<feature type="coiled-coil region" evidence="2">
    <location>
        <begin position="97"/>
        <end position="165"/>
    </location>
</feature>
<dbReference type="PANTHER" id="PTHR30469">
    <property type="entry name" value="MULTIDRUG RESISTANCE PROTEIN MDTA"/>
    <property type="match status" value="1"/>
</dbReference>
<protein>
    <submittedName>
        <fullName evidence="7">Secretion protein HylD</fullName>
    </submittedName>
</protein>
<reference evidence="7 8" key="1">
    <citation type="submission" date="2013-12" db="EMBL/GenBank/DDBJ databases">
        <authorList>
            <consortium name="DOE Joint Genome Institute"/>
            <person name="Eisen J."/>
            <person name="Huntemann M."/>
            <person name="Han J."/>
            <person name="Chen A."/>
            <person name="Kyrpides N."/>
            <person name="Mavromatis K."/>
            <person name="Markowitz V."/>
            <person name="Palaniappan K."/>
            <person name="Ivanova N."/>
            <person name="Schaumberg A."/>
            <person name="Pati A."/>
            <person name="Liolios K."/>
            <person name="Nordberg H.P."/>
            <person name="Cantor M.N."/>
            <person name="Hua S.X."/>
            <person name="Woyke T."/>
        </authorList>
    </citation>
    <scope>NUCLEOTIDE SEQUENCE [LARGE SCALE GENOMIC DNA]</scope>
    <source>
        <strain evidence="8">DSM 19437</strain>
    </source>
</reference>
<name>W0EZ56_9BACT</name>
<dbReference type="Proteomes" id="UP000003586">
    <property type="component" value="Chromosome"/>
</dbReference>
<dbReference type="InterPro" id="IPR006143">
    <property type="entry name" value="RND_pump_MFP"/>
</dbReference>
<evidence type="ECO:0000256" key="2">
    <source>
        <dbReference type="SAM" id="Coils"/>
    </source>
</evidence>
<comment type="similarity">
    <text evidence="1">Belongs to the membrane fusion protein (MFP) (TC 8.A.1) family.</text>
</comment>
<feature type="region of interest" description="Disordered" evidence="3">
    <location>
        <begin position="317"/>
        <end position="343"/>
    </location>
</feature>
<dbReference type="FunFam" id="2.40.30.170:FF:000010">
    <property type="entry name" value="Efflux RND transporter periplasmic adaptor subunit"/>
    <property type="match status" value="1"/>
</dbReference>
<dbReference type="HOGENOM" id="CLU_018816_14_1_10"/>
<dbReference type="EMBL" id="CP007035">
    <property type="protein sequence ID" value="AHF16052.1"/>
    <property type="molecule type" value="Genomic_DNA"/>
</dbReference>
<proteinExistence type="inferred from homology"/>
<evidence type="ECO:0000313" key="7">
    <source>
        <dbReference type="EMBL" id="AHF16052.1"/>
    </source>
</evidence>
<sequence>MKRNKRIFGIVLALVLIAAAIAYFRFRKDENTLVLTTEKPHYGPIATSVMATGTVQPVDTVIIGSQVSGTIKKIFTDFNGVVKKGQILAQIDPSLFNAQVQQQNANLQQARSNLTYQQANFNRQSELFKAGAISKAELETAENSFKTARDQVNGATAQLSAAQKNLSFTNIYSPIDGTVLSRAVSEGQTVASSFNTPTLFSIAKDLKKMQVRAAVDEADIGNVRTGERVTFTVDAFPNDVFKGTVQEIRLQPTVSSNVVTYTTIIEASNDDLKLKPGMTANINIYTEELDNVLLIPAAALKYAPDEATAKQFKMTPAANQGNAKSRNNPQAANKPRTDSSGNAIKHASVWLKRGDSLISKRIETGLTDDINVQILKGLTAKDELITAQQVQSSSDATASGDRSPFMPQRRRSSNTKSSSNKAGGGGGPR</sequence>
<evidence type="ECO:0000256" key="3">
    <source>
        <dbReference type="SAM" id="MobiDB-lite"/>
    </source>
</evidence>
<keyword evidence="8" id="KW-1185">Reference proteome</keyword>
<feature type="domain" description="Multidrug resistance protein MdtA-like alpha-helical hairpin" evidence="4">
    <location>
        <begin position="100"/>
        <end position="169"/>
    </location>
</feature>
<dbReference type="Gene3D" id="2.40.50.100">
    <property type="match status" value="2"/>
</dbReference>
<feature type="region of interest" description="Disordered" evidence="3">
    <location>
        <begin position="388"/>
        <end position="429"/>
    </location>
</feature>
<dbReference type="GO" id="GO:1990281">
    <property type="term" value="C:efflux pump complex"/>
    <property type="evidence" value="ECO:0007669"/>
    <property type="project" value="TreeGrafter"/>
</dbReference>
<dbReference type="NCBIfam" id="TIGR01730">
    <property type="entry name" value="RND_mfp"/>
    <property type="match status" value="1"/>
</dbReference>
<evidence type="ECO:0000256" key="1">
    <source>
        <dbReference type="ARBA" id="ARBA00009477"/>
    </source>
</evidence>
<dbReference type="RefSeq" id="WP_008586661.1">
    <property type="nucleotide sequence ID" value="NZ_CP007035.1"/>
</dbReference>
<keyword evidence="2" id="KW-0175">Coiled coil</keyword>
<dbReference type="InterPro" id="IPR058625">
    <property type="entry name" value="MdtA-like_BSH"/>
</dbReference>
<dbReference type="Pfam" id="PF25917">
    <property type="entry name" value="BSH_RND"/>
    <property type="match status" value="1"/>
</dbReference>
<dbReference type="PANTHER" id="PTHR30469:SF33">
    <property type="entry name" value="SLR1207 PROTEIN"/>
    <property type="match status" value="1"/>
</dbReference>
<accession>W0EZ56</accession>
<dbReference type="Pfam" id="PF25954">
    <property type="entry name" value="Beta-barrel_RND_2"/>
    <property type="match status" value="1"/>
</dbReference>
<dbReference type="eggNOG" id="COG0845">
    <property type="taxonomic scope" value="Bacteria"/>
</dbReference>
<evidence type="ECO:0000259" key="4">
    <source>
        <dbReference type="Pfam" id="PF25876"/>
    </source>
</evidence>
<dbReference type="GO" id="GO:0015562">
    <property type="term" value="F:efflux transmembrane transporter activity"/>
    <property type="evidence" value="ECO:0007669"/>
    <property type="project" value="TreeGrafter"/>
</dbReference>
<dbReference type="SUPFAM" id="SSF111369">
    <property type="entry name" value="HlyD-like secretion proteins"/>
    <property type="match status" value="1"/>
</dbReference>